<feature type="non-terminal residue" evidence="2">
    <location>
        <position position="1"/>
    </location>
</feature>
<feature type="domain" description="ADF-H" evidence="1">
    <location>
        <begin position="1"/>
        <end position="75"/>
    </location>
</feature>
<comment type="caution">
    <text evidence="2">The sequence shown here is derived from an EMBL/GenBank/DDBJ whole genome shotgun (WGS) entry which is preliminary data.</text>
</comment>
<dbReference type="Gene3D" id="3.40.20.10">
    <property type="entry name" value="Severin"/>
    <property type="match status" value="1"/>
</dbReference>
<dbReference type="InterPro" id="IPR002108">
    <property type="entry name" value="ADF-H"/>
</dbReference>
<dbReference type="Pfam" id="PF00241">
    <property type="entry name" value="Cofilin_ADF"/>
    <property type="match status" value="1"/>
</dbReference>
<accession>A0AAV0AKU7</accession>
<dbReference type="Proteomes" id="UP001153365">
    <property type="component" value="Unassembled WGS sequence"/>
</dbReference>
<evidence type="ECO:0000259" key="1">
    <source>
        <dbReference type="PROSITE" id="PS51263"/>
    </source>
</evidence>
<sequence length="75" mass="8686">YDECWAILNSQYCCYVVYDFKFNLEEGTRNKPCFFAGSPEEAKIKNNMWYASPRMPLATSWLVLGLEEVGLSFSL</sequence>
<dbReference type="AlphaFoldDB" id="A0AAV0AKU7"/>
<dbReference type="InterPro" id="IPR029006">
    <property type="entry name" value="ADF-H/Gelsolin-like_dom_sf"/>
</dbReference>
<organism evidence="2 3">
    <name type="scientific">Phakopsora pachyrhizi</name>
    <name type="common">Asian soybean rust disease fungus</name>
    <dbReference type="NCBI Taxonomy" id="170000"/>
    <lineage>
        <taxon>Eukaryota</taxon>
        <taxon>Fungi</taxon>
        <taxon>Dikarya</taxon>
        <taxon>Basidiomycota</taxon>
        <taxon>Pucciniomycotina</taxon>
        <taxon>Pucciniomycetes</taxon>
        <taxon>Pucciniales</taxon>
        <taxon>Phakopsoraceae</taxon>
        <taxon>Phakopsora</taxon>
    </lineage>
</organism>
<evidence type="ECO:0000313" key="2">
    <source>
        <dbReference type="EMBL" id="CAH7668718.1"/>
    </source>
</evidence>
<proteinExistence type="predicted"/>
<evidence type="ECO:0000313" key="3">
    <source>
        <dbReference type="Proteomes" id="UP001153365"/>
    </source>
</evidence>
<name>A0AAV0AKU7_PHAPC</name>
<keyword evidence="3" id="KW-1185">Reference proteome</keyword>
<protein>
    <recommendedName>
        <fullName evidence="1">ADF-H domain-containing protein</fullName>
    </recommendedName>
</protein>
<dbReference type="SUPFAM" id="SSF55753">
    <property type="entry name" value="Actin depolymerizing proteins"/>
    <property type="match status" value="1"/>
</dbReference>
<gene>
    <name evidence="2" type="ORF">PPACK8108_LOCUS3260</name>
</gene>
<dbReference type="PROSITE" id="PS51263">
    <property type="entry name" value="ADF_H"/>
    <property type="match status" value="1"/>
</dbReference>
<dbReference type="GO" id="GO:0003779">
    <property type="term" value="F:actin binding"/>
    <property type="evidence" value="ECO:0007669"/>
    <property type="project" value="InterPro"/>
</dbReference>
<reference evidence="2" key="1">
    <citation type="submission" date="2022-06" db="EMBL/GenBank/DDBJ databases">
        <authorList>
            <consortium name="SYNGENTA / RWTH Aachen University"/>
        </authorList>
    </citation>
    <scope>NUCLEOTIDE SEQUENCE</scope>
</reference>
<dbReference type="EMBL" id="CALTRL010000587">
    <property type="protein sequence ID" value="CAH7668718.1"/>
    <property type="molecule type" value="Genomic_DNA"/>
</dbReference>